<gene>
    <name evidence="5" type="ORF">GKE01_19350</name>
</gene>
<keyword evidence="2 3" id="KW-0732">Signal</keyword>
<accession>A0A6G1ZI10</accession>
<dbReference type="InterPro" id="IPR018976">
    <property type="entry name" value="Imelysin-like"/>
</dbReference>
<organism evidence="5">
    <name type="scientific">Parabacteroides goldsteinii</name>
    <dbReference type="NCBI Taxonomy" id="328812"/>
    <lineage>
        <taxon>Bacteria</taxon>
        <taxon>Pseudomonadati</taxon>
        <taxon>Bacteroidota</taxon>
        <taxon>Bacteroidia</taxon>
        <taxon>Bacteroidales</taxon>
        <taxon>Tannerellaceae</taxon>
        <taxon>Parabacteroides</taxon>
    </lineage>
</organism>
<evidence type="ECO:0000256" key="3">
    <source>
        <dbReference type="SAM" id="SignalP"/>
    </source>
</evidence>
<evidence type="ECO:0000256" key="1">
    <source>
        <dbReference type="ARBA" id="ARBA00004196"/>
    </source>
</evidence>
<protein>
    <submittedName>
        <fullName evidence="5">Peptidase M75</fullName>
    </submittedName>
</protein>
<reference evidence="5" key="1">
    <citation type="journal article" date="2019" name="Nat. Med.">
        <title>A library of human gut bacterial isolates paired with longitudinal multiomics data enables mechanistic microbiome research.</title>
        <authorList>
            <person name="Poyet M."/>
            <person name="Groussin M."/>
            <person name="Gibbons S.M."/>
            <person name="Avila-Pacheco J."/>
            <person name="Jiang X."/>
            <person name="Kearney S.M."/>
            <person name="Perrotta A.R."/>
            <person name="Berdy B."/>
            <person name="Zhao S."/>
            <person name="Lieberman T.D."/>
            <person name="Swanson P.K."/>
            <person name="Smith M."/>
            <person name="Roesemann S."/>
            <person name="Alexander J.E."/>
            <person name="Rich S.A."/>
            <person name="Livny J."/>
            <person name="Vlamakis H."/>
            <person name="Clish C."/>
            <person name="Bullock K."/>
            <person name="Deik A."/>
            <person name="Scott J."/>
            <person name="Pierce K.A."/>
            <person name="Xavier R.J."/>
            <person name="Alm E.J."/>
        </authorList>
    </citation>
    <scope>NUCLEOTIDE SEQUENCE</scope>
    <source>
        <strain evidence="5">BIOML-A4</strain>
    </source>
</reference>
<sequence>MKKNFLSFATLMLGIALTFSACSDDDNNGPDTETPADLDYSAENADAWGNYMYNVASLLKNDAANLYKYWNEDYKGAGPYAEAFKKHNIGGETSIKTALNGIEQIFDKCAEIANEVGSAKIGDPLDKYNSGDKEGALYAVESWYSWHSRDDYTNNIWSIRNSYYGTVSSNDTNDQNDIQTSSIYKLVEAMDADMNKQLDDAIHAAADAIQNIPQPFRNNINSDEALAAQDACLSLENTLKEVKAAVRAAYENTPNDSKLEAILVQYTDYVVLPTYKSLMEKNAALFEAAKQFKNSPSNSNFDAASEAWLVAREPWEKSEGFLFGPVDTENLDPNMDSWPLDQNIIVSILKSGNFDKIEWDEDDDSADIEAAQNVRGYHTLEYLLFKDGKPRKVNN</sequence>
<name>A0A6G1ZI10_9BACT</name>
<feature type="signal peptide" evidence="3">
    <location>
        <begin position="1"/>
        <end position="23"/>
    </location>
</feature>
<dbReference type="Pfam" id="PF09375">
    <property type="entry name" value="Peptidase_M75"/>
    <property type="match status" value="2"/>
</dbReference>
<proteinExistence type="predicted"/>
<dbReference type="Gene3D" id="1.20.1420.20">
    <property type="entry name" value="M75 peptidase, HXXE motif"/>
    <property type="match status" value="2"/>
</dbReference>
<dbReference type="PROSITE" id="PS51257">
    <property type="entry name" value="PROKAR_LIPOPROTEIN"/>
    <property type="match status" value="1"/>
</dbReference>
<dbReference type="GO" id="GO:0030313">
    <property type="term" value="C:cell envelope"/>
    <property type="evidence" value="ECO:0007669"/>
    <property type="project" value="UniProtKB-SubCell"/>
</dbReference>
<dbReference type="RefSeq" id="WP_010800657.1">
    <property type="nucleotide sequence ID" value="NZ_CAJSYT010000008.1"/>
</dbReference>
<evidence type="ECO:0000313" key="5">
    <source>
        <dbReference type="EMBL" id="MRY13604.1"/>
    </source>
</evidence>
<evidence type="ECO:0000256" key="2">
    <source>
        <dbReference type="ARBA" id="ARBA00022729"/>
    </source>
</evidence>
<dbReference type="EMBL" id="WKLP01000032">
    <property type="protein sequence ID" value="MRY13604.1"/>
    <property type="molecule type" value="Genomic_DNA"/>
</dbReference>
<feature type="domain" description="Imelysin-like" evidence="4">
    <location>
        <begin position="272"/>
        <end position="388"/>
    </location>
</feature>
<evidence type="ECO:0000259" key="4">
    <source>
        <dbReference type="Pfam" id="PF09375"/>
    </source>
</evidence>
<feature type="chain" id="PRO_5026041776" evidence="3">
    <location>
        <begin position="24"/>
        <end position="395"/>
    </location>
</feature>
<comment type="caution">
    <text evidence="5">The sequence shown here is derived from an EMBL/GenBank/DDBJ whole genome shotgun (WGS) entry which is preliminary data.</text>
</comment>
<feature type="domain" description="Imelysin-like" evidence="4">
    <location>
        <begin position="34"/>
        <end position="237"/>
    </location>
</feature>
<dbReference type="AlphaFoldDB" id="A0A6G1ZI10"/>
<dbReference type="CDD" id="cd14661">
    <property type="entry name" value="Imelysin_like_PIBO"/>
    <property type="match status" value="1"/>
</dbReference>
<comment type="subcellular location">
    <subcellularLocation>
        <location evidence="1">Cell envelope</location>
    </subcellularLocation>
</comment>
<dbReference type="InterPro" id="IPR038352">
    <property type="entry name" value="Imelysin_sf"/>
</dbReference>